<accession>A0A835CIV1</accession>
<feature type="signal peptide" evidence="1">
    <location>
        <begin position="1"/>
        <end position="16"/>
    </location>
</feature>
<proteinExistence type="predicted"/>
<dbReference type="AlphaFoldDB" id="A0A835CIV1"/>
<reference evidence="2" key="1">
    <citation type="submission" date="2020-09" db="EMBL/GenBank/DDBJ databases">
        <title>Genome-Enabled Discovery of Anthraquinone Biosynthesis in Senna tora.</title>
        <authorList>
            <person name="Kang S.-H."/>
            <person name="Pandey R.P."/>
            <person name="Lee C.-M."/>
            <person name="Sim J.-S."/>
            <person name="Jeong J.-T."/>
            <person name="Choi B.-S."/>
            <person name="Jung M."/>
            <person name="Ginzburg D."/>
            <person name="Zhao K."/>
            <person name="Won S.Y."/>
            <person name="Oh T.-J."/>
            <person name="Yu Y."/>
            <person name="Kim N.-H."/>
            <person name="Lee O.R."/>
            <person name="Lee T.-H."/>
            <person name="Bashyal P."/>
            <person name="Kim T.-S."/>
            <person name="Lee W.-H."/>
            <person name="Kawkins C."/>
            <person name="Kim C.-K."/>
            <person name="Kim J.S."/>
            <person name="Ahn B.O."/>
            <person name="Rhee S.Y."/>
            <person name="Sohng J.K."/>
        </authorList>
    </citation>
    <scope>NUCLEOTIDE SEQUENCE</scope>
    <source>
        <tissue evidence="2">Leaf</tissue>
    </source>
</reference>
<name>A0A835CIV1_9FABA</name>
<comment type="caution">
    <text evidence="2">The sequence shown here is derived from an EMBL/GenBank/DDBJ whole genome shotgun (WGS) entry which is preliminary data.</text>
</comment>
<sequence>MAWLCFPLNWVNLVLVMTDIWQDRDVGYVEVSKAQLPLNRTSTGVKIVLISGSGVAGCERSEKKID</sequence>
<evidence type="ECO:0000256" key="1">
    <source>
        <dbReference type="SAM" id="SignalP"/>
    </source>
</evidence>
<keyword evidence="3" id="KW-1185">Reference proteome</keyword>
<dbReference type="Proteomes" id="UP000634136">
    <property type="component" value="Unassembled WGS sequence"/>
</dbReference>
<keyword evidence="1" id="KW-0732">Signal</keyword>
<dbReference type="EMBL" id="JAAIUW010000002">
    <property type="protein sequence ID" value="KAF7841620.1"/>
    <property type="molecule type" value="Genomic_DNA"/>
</dbReference>
<gene>
    <name evidence="2" type="ORF">G2W53_003918</name>
</gene>
<protein>
    <submittedName>
        <fullName evidence="2">Uncharacterized protein</fullName>
    </submittedName>
</protein>
<feature type="chain" id="PRO_5032783947" evidence="1">
    <location>
        <begin position="17"/>
        <end position="66"/>
    </location>
</feature>
<evidence type="ECO:0000313" key="3">
    <source>
        <dbReference type="Proteomes" id="UP000634136"/>
    </source>
</evidence>
<evidence type="ECO:0000313" key="2">
    <source>
        <dbReference type="EMBL" id="KAF7841620.1"/>
    </source>
</evidence>
<organism evidence="2 3">
    <name type="scientific">Senna tora</name>
    <dbReference type="NCBI Taxonomy" id="362788"/>
    <lineage>
        <taxon>Eukaryota</taxon>
        <taxon>Viridiplantae</taxon>
        <taxon>Streptophyta</taxon>
        <taxon>Embryophyta</taxon>
        <taxon>Tracheophyta</taxon>
        <taxon>Spermatophyta</taxon>
        <taxon>Magnoliopsida</taxon>
        <taxon>eudicotyledons</taxon>
        <taxon>Gunneridae</taxon>
        <taxon>Pentapetalae</taxon>
        <taxon>rosids</taxon>
        <taxon>fabids</taxon>
        <taxon>Fabales</taxon>
        <taxon>Fabaceae</taxon>
        <taxon>Caesalpinioideae</taxon>
        <taxon>Cassia clade</taxon>
        <taxon>Senna</taxon>
    </lineage>
</organism>